<dbReference type="EMBL" id="FMUE01000007">
    <property type="protein sequence ID" value="SCX27256.1"/>
    <property type="molecule type" value="Genomic_DNA"/>
</dbReference>
<protein>
    <submittedName>
        <fullName evidence="2">Uncharacterized protein</fullName>
    </submittedName>
</protein>
<organism evidence="2 3">
    <name type="scientific">Agrobacterium rosae</name>
    <dbReference type="NCBI Taxonomy" id="1972867"/>
    <lineage>
        <taxon>Bacteria</taxon>
        <taxon>Pseudomonadati</taxon>
        <taxon>Pseudomonadota</taxon>
        <taxon>Alphaproteobacteria</taxon>
        <taxon>Hyphomicrobiales</taxon>
        <taxon>Rhizobiaceae</taxon>
        <taxon>Rhizobium/Agrobacterium group</taxon>
        <taxon>Agrobacterium</taxon>
    </lineage>
</organism>
<dbReference type="RefSeq" id="WP_077120736.1">
    <property type="nucleotide sequence ID" value="NZ_FMUE01000007.1"/>
</dbReference>
<evidence type="ECO:0000256" key="1">
    <source>
        <dbReference type="SAM" id="MobiDB-lite"/>
    </source>
</evidence>
<dbReference type="Proteomes" id="UP000187891">
    <property type="component" value="Unassembled WGS sequence"/>
</dbReference>
<name>A0A1R3TYS9_9HYPH</name>
<dbReference type="STRING" id="1907666.DSM25559_2971"/>
<dbReference type="AlphaFoldDB" id="A0A1R3TYS9"/>
<evidence type="ECO:0000313" key="3">
    <source>
        <dbReference type="Proteomes" id="UP000187891"/>
    </source>
</evidence>
<proteinExistence type="predicted"/>
<gene>
    <name evidence="2" type="ORF">DSM25559_2971</name>
</gene>
<accession>A0A1R3TYS9</accession>
<sequence>MVSRLVSHVQLLSTELALKAIEKHQAATRERPDCEPLDLSQSPHPTLPEPDAPPLAEKRPTLSLVQPTPAADANGDGATLALMETLKEWLAELSADPTSSAQGKAMSQALTLGTLKVFDPIGGVVISAWDVSTALPAKILSSKIDAVGWSQFLKQHVKRKDGLSYAKDADGSYVDLITGESAFFGAVANKFHYFTWPKPDTQL</sequence>
<evidence type="ECO:0000313" key="2">
    <source>
        <dbReference type="EMBL" id="SCX27256.1"/>
    </source>
</evidence>
<reference evidence="3" key="1">
    <citation type="submission" date="2016-10" db="EMBL/GenBank/DDBJ databases">
        <authorList>
            <person name="Wibberg D."/>
        </authorList>
    </citation>
    <scope>NUCLEOTIDE SEQUENCE [LARGE SCALE GENOMIC DNA]</scope>
</reference>
<feature type="region of interest" description="Disordered" evidence="1">
    <location>
        <begin position="27"/>
        <end position="57"/>
    </location>
</feature>